<gene>
    <name evidence="1" type="ORF">CEE69_13690</name>
</gene>
<proteinExistence type="predicted"/>
<protein>
    <submittedName>
        <fullName evidence="1">Uncharacterized protein</fullName>
    </submittedName>
</protein>
<evidence type="ECO:0000313" key="2">
    <source>
        <dbReference type="Proteomes" id="UP000225740"/>
    </source>
</evidence>
<name>A0A2G1W7B9_9BACT</name>
<keyword evidence="2" id="KW-1185">Reference proteome</keyword>
<dbReference type="Gene3D" id="2.60.40.10">
    <property type="entry name" value="Immunoglobulins"/>
    <property type="match status" value="1"/>
</dbReference>
<reference evidence="1 2" key="1">
    <citation type="submission" date="2017-06" db="EMBL/GenBank/DDBJ databases">
        <title>Description of Rhodopirellula bahusiensis sp. nov.</title>
        <authorList>
            <person name="Kizina J."/>
            <person name="Harder J."/>
        </authorList>
    </citation>
    <scope>NUCLEOTIDE SEQUENCE [LARGE SCALE GENOMIC DNA]</scope>
    <source>
        <strain evidence="1 2">SWK21</strain>
    </source>
</reference>
<dbReference type="InterPro" id="IPR013783">
    <property type="entry name" value="Ig-like_fold"/>
</dbReference>
<comment type="caution">
    <text evidence="1">The sequence shown here is derived from an EMBL/GenBank/DDBJ whole genome shotgun (WGS) entry which is preliminary data.</text>
</comment>
<organism evidence="1 2">
    <name type="scientific">Rhodopirellula bahusiensis</name>
    <dbReference type="NCBI Taxonomy" id="2014065"/>
    <lineage>
        <taxon>Bacteria</taxon>
        <taxon>Pseudomonadati</taxon>
        <taxon>Planctomycetota</taxon>
        <taxon>Planctomycetia</taxon>
        <taxon>Pirellulales</taxon>
        <taxon>Pirellulaceae</taxon>
        <taxon>Rhodopirellula</taxon>
    </lineage>
</organism>
<accession>A0A2G1W7B9</accession>
<dbReference type="AlphaFoldDB" id="A0A2G1W7B9"/>
<sequence length="749" mass="82964">MPAKEDQARVAKLVQDIYRDEYRSAKTTLQQSEVAQKVLAAGMETVDDSAGRFVMLKLAKDIAVRAGDAETAIKSVEALVESFHVDEFQLRAETLIAVTGRLSSNHYGATKHQLLELADTAIAMDDYDAARQLIAAASSDAKRGRDWETSTRADKLAKQIVVMESQFNEIADELRQFQDDVTKLGPAESLAVGKFYGFLKNEWQIALDLIAAGNDETLAVAAEAERILLKSLANRKPDKDTAAACLNVADLWWKSAESLSDAEQKAATLHAGYYYQIALPGIQGLQKAKAESRIRDALAVGEIVPSQHTNGEEHAADSNPDTNFDVIPMERRRATIKLPATFDDYAIGNNGRYVIFRLSSLKKLAFFDIGKREITQYVPLEDSDVRIAGGGKFFYVALRRENVLQRWNYTEFKKEGSAKLPFAQPVDVIATGHEVSGPVFAGAKDSDGLLLHPQTMQPIPYLVRDEVYQREGKIPGAGPDNRVRVSANGRAFSFWGTRGSPGGFRTLLLSDRTASMFYEHKTMGYIQPNPAGDLMYTGLGIFTSQTKPFAHNDELRNNSFFVPAISGDYCINIPRDDAKAGKNAKQSHVHLHVAGATTPLLTFQDIQIGPGSYSDFHGREKMTLDRQLIFAPRANLLVTLPDSNNLLELHEIDVEKELNESEVDYLYVASRPPTTVRVGSLYRYQIDAHTRTGDVSFELVSAPKAMRVSSKGMITWKTPRRVTGTQDVLVMIRSESGQEFTHAFKITTQ</sequence>
<dbReference type="EMBL" id="NIZW01000009">
    <property type="protein sequence ID" value="PHQ34908.1"/>
    <property type="molecule type" value="Genomic_DNA"/>
</dbReference>
<dbReference type="InterPro" id="IPR011044">
    <property type="entry name" value="Quino_amine_DH_bsu"/>
</dbReference>
<dbReference type="Proteomes" id="UP000225740">
    <property type="component" value="Unassembled WGS sequence"/>
</dbReference>
<evidence type="ECO:0000313" key="1">
    <source>
        <dbReference type="EMBL" id="PHQ34908.1"/>
    </source>
</evidence>
<dbReference type="SUPFAM" id="SSF50969">
    <property type="entry name" value="YVTN repeat-like/Quinoprotein amine dehydrogenase"/>
    <property type="match status" value="1"/>
</dbReference>